<accession>C6HET0</accession>
<dbReference type="EMBL" id="GG692424">
    <property type="protein sequence ID" value="EER41301.1"/>
    <property type="molecule type" value="Genomic_DNA"/>
</dbReference>
<sequence length="108" mass="12321">MRRKHFVFQYLFFDVGRTRQGCGCPGAYLADIFPPDLRKKSSSHVSRRVVPTRESNYTNLPDSSNRDKRELPTGSQSVGIDNPKSEKKKKKESNSKSRKGYPILESAE</sequence>
<evidence type="ECO:0000256" key="1">
    <source>
        <dbReference type="SAM" id="MobiDB-lite"/>
    </source>
</evidence>
<feature type="compositionally biased region" description="Polar residues" evidence="1">
    <location>
        <begin position="53"/>
        <end position="63"/>
    </location>
</feature>
<organism evidence="2 3">
    <name type="scientific">Ajellomyces capsulatus (strain H143)</name>
    <name type="common">Darling's disease fungus</name>
    <name type="synonym">Histoplasma capsulatum</name>
    <dbReference type="NCBI Taxonomy" id="544712"/>
    <lineage>
        <taxon>Eukaryota</taxon>
        <taxon>Fungi</taxon>
        <taxon>Dikarya</taxon>
        <taxon>Ascomycota</taxon>
        <taxon>Pezizomycotina</taxon>
        <taxon>Eurotiomycetes</taxon>
        <taxon>Eurotiomycetidae</taxon>
        <taxon>Onygenales</taxon>
        <taxon>Ajellomycetaceae</taxon>
        <taxon>Histoplasma</taxon>
    </lineage>
</organism>
<evidence type="ECO:0000313" key="2">
    <source>
        <dbReference type="EMBL" id="EER41301.1"/>
    </source>
</evidence>
<dbReference type="Proteomes" id="UP000002624">
    <property type="component" value="Unassembled WGS sequence"/>
</dbReference>
<dbReference type="VEuPathDB" id="FungiDB:HCDG_04947"/>
<feature type="compositionally biased region" description="Basic residues" evidence="1">
    <location>
        <begin position="86"/>
        <end position="99"/>
    </location>
</feature>
<gene>
    <name evidence="2" type="ORF">HCDG_04947</name>
</gene>
<proteinExistence type="predicted"/>
<dbReference type="AlphaFoldDB" id="C6HET0"/>
<protein>
    <submittedName>
        <fullName evidence="2">Uncharacterized protein</fullName>
    </submittedName>
</protein>
<reference evidence="3" key="1">
    <citation type="submission" date="2009-05" db="EMBL/GenBank/DDBJ databases">
        <title>The genome sequence of Ajellomyces capsulatus strain H143.</title>
        <authorList>
            <person name="Champion M."/>
            <person name="Cuomo C.A."/>
            <person name="Ma L.-J."/>
            <person name="Henn M.R."/>
            <person name="Sil A."/>
            <person name="Goldman B."/>
            <person name="Young S.K."/>
            <person name="Kodira C.D."/>
            <person name="Zeng Q."/>
            <person name="Koehrsen M."/>
            <person name="Alvarado L."/>
            <person name="Berlin A.M."/>
            <person name="Borenstein D."/>
            <person name="Chen Z."/>
            <person name="Engels R."/>
            <person name="Freedman E."/>
            <person name="Gellesch M."/>
            <person name="Goldberg J."/>
            <person name="Griggs A."/>
            <person name="Gujja S."/>
            <person name="Heiman D.I."/>
            <person name="Hepburn T.A."/>
            <person name="Howarth C."/>
            <person name="Jen D."/>
            <person name="Larson L."/>
            <person name="Lewis B."/>
            <person name="Mehta T."/>
            <person name="Park D."/>
            <person name="Pearson M."/>
            <person name="Roberts A."/>
            <person name="Saif S."/>
            <person name="Shea T.D."/>
            <person name="Shenoy N."/>
            <person name="Sisk P."/>
            <person name="Stolte C."/>
            <person name="Sykes S."/>
            <person name="Walk T."/>
            <person name="White J."/>
            <person name="Yandava C."/>
            <person name="Klein B."/>
            <person name="McEwen J.G."/>
            <person name="Puccia R."/>
            <person name="Goldman G.H."/>
            <person name="Felipe M.S."/>
            <person name="Nino-Vega G."/>
            <person name="San-Blas G."/>
            <person name="Taylor J.W."/>
            <person name="Mendoza L."/>
            <person name="Galagan J.E."/>
            <person name="Nusbaum C."/>
            <person name="Birren B.W."/>
        </authorList>
    </citation>
    <scope>NUCLEOTIDE SEQUENCE [LARGE SCALE GENOMIC DNA]</scope>
    <source>
        <strain evidence="3">H143</strain>
    </source>
</reference>
<feature type="region of interest" description="Disordered" evidence="1">
    <location>
        <begin position="38"/>
        <end position="108"/>
    </location>
</feature>
<name>C6HET0_AJECH</name>
<dbReference type="HOGENOM" id="CLU_2196176_0_0_1"/>
<evidence type="ECO:0000313" key="3">
    <source>
        <dbReference type="Proteomes" id="UP000002624"/>
    </source>
</evidence>